<evidence type="ECO:0000313" key="1">
    <source>
        <dbReference type="EMBL" id="QVM86436.1"/>
    </source>
</evidence>
<keyword evidence="2" id="KW-1185">Reference proteome</keyword>
<accession>A0ABX8EG26</accession>
<dbReference type="EMBL" id="CP054857">
    <property type="protein sequence ID" value="QVM86436.1"/>
    <property type="molecule type" value="Genomic_DNA"/>
</dbReference>
<gene>
    <name evidence="1" type="ORF">HT578_21755</name>
</gene>
<dbReference type="Proteomes" id="UP000677126">
    <property type="component" value="Plasmid unnamed1"/>
</dbReference>
<evidence type="ECO:0000313" key="2">
    <source>
        <dbReference type="Proteomes" id="UP000677126"/>
    </source>
</evidence>
<reference evidence="1 2" key="1">
    <citation type="submission" date="2020-06" db="EMBL/GenBank/DDBJ databases">
        <title>Novosphingobium sp. strain 502str22.</title>
        <authorList>
            <person name="Chen J."/>
            <person name="Zhu S."/>
            <person name="Yang J."/>
        </authorList>
    </citation>
    <scope>NUCLEOTIDE SEQUENCE [LARGE SCALE GENOMIC DNA]</scope>
    <source>
        <strain evidence="1 2">502str22</strain>
        <plasmid evidence="1 2">unnamed1</plasmid>
    </source>
</reference>
<sequence length="347" mass="38488">MAAKEDAKAPIVNLHPSFVFPKAEIGSPFAFPSIEFGSDMVRAAIAARVRSGLSPDLPKVAQDEPRRARITEEWDHLRAAWSLHRNGKVDLVEKRRAGFIPTAGYVDPPDTLADWVFQFAQGLGAPCFDEHFEALFQQLLIAKDKGDFGRFVKHFGDDMSSDHGRRHFEMAKAYFAAFSEFSQVHHLVTSGVPVGEEHAAASTNFDATRMFYGNAFEAFGANVEFLVCLNNLVEDRPYDQLKNITLSTYRQTDKAGRCNAIADNVAMAAICKEFDNQVRNASHHGGMVFDRASGVIQYRAGKGGQGDVRSMGYAAYLARCTQLFVQLSVLMRLEILVANEYGVRLPL</sequence>
<proteinExistence type="predicted"/>
<keyword evidence="1" id="KW-0614">Plasmid</keyword>
<protein>
    <submittedName>
        <fullName evidence="1">Uncharacterized protein</fullName>
    </submittedName>
</protein>
<geneLocation type="plasmid" evidence="1 2">
    <name>unnamed1</name>
</geneLocation>
<name>A0ABX8EG26_9SPHN</name>
<organism evidence="1 2">
    <name type="scientific">Novosphingobium decolorationis</name>
    <dbReference type="NCBI Taxonomy" id="2698673"/>
    <lineage>
        <taxon>Bacteria</taxon>
        <taxon>Pseudomonadati</taxon>
        <taxon>Pseudomonadota</taxon>
        <taxon>Alphaproteobacteria</taxon>
        <taxon>Sphingomonadales</taxon>
        <taxon>Sphingomonadaceae</taxon>
        <taxon>Novosphingobium</taxon>
    </lineage>
</organism>